<sequence length="59" mass="6341">MAMGRVGKRRATMSASGTRTCSWCGVGGHDKRSCTVSPRAGKCSVCNFHGHDKRNCPDK</sequence>
<protein>
    <recommendedName>
        <fullName evidence="3">CCHC-type domain-containing protein</fullName>
    </recommendedName>
</protein>
<evidence type="ECO:0000313" key="2">
    <source>
        <dbReference type="Proteomes" id="UP001165143"/>
    </source>
</evidence>
<organism evidence="1 2">
    <name type="scientific">Kitasatospora phosalacinea</name>
    <dbReference type="NCBI Taxonomy" id="2065"/>
    <lineage>
        <taxon>Bacteria</taxon>
        <taxon>Bacillati</taxon>
        <taxon>Actinomycetota</taxon>
        <taxon>Actinomycetes</taxon>
        <taxon>Kitasatosporales</taxon>
        <taxon>Streptomycetaceae</taxon>
        <taxon>Kitasatospora</taxon>
    </lineage>
</organism>
<dbReference type="Gene3D" id="4.10.60.10">
    <property type="entry name" value="Zinc finger, CCHC-type"/>
    <property type="match status" value="1"/>
</dbReference>
<evidence type="ECO:0008006" key="3">
    <source>
        <dbReference type="Google" id="ProtNLM"/>
    </source>
</evidence>
<dbReference type="Proteomes" id="UP001165143">
    <property type="component" value="Unassembled WGS sequence"/>
</dbReference>
<accession>A0A9W6PF02</accession>
<dbReference type="AlphaFoldDB" id="A0A9W6PF02"/>
<proteinExistence type="predicted"/>
<dbReference type="GO" id="GO:0008270">
    <property type="term" value="F:zinc ion binding"/>
    <property type="evidence" value="ECO:0007669"/>
    <property type="project" value="InterPro"/>
</dbReference>
<dbReference type="SUPFAM" id="SSF57756">
    <property type="entry name" value="Retrovirus zinc finger-like domains"/>
    <property type="match status" value="1"/>
</dbReference>
<dbReference type="GO" id="GO:0003676">
    <property type="term" value="F:nucleic acid binding"/>
    <property type="evidence" value="ECO:0007669"/>
    <property type="project" value="InterPro"/>
</dbReference>
<name>A0A9W6PF02_9ACTN</name>
<reference evidence="1" key="1">
    <citation type="submission" date="2023-02" db="EMBL/GenBank/DDBJ databases">
        <title>Kitasatospora phosalacinea NBRC 14362.</title>
        <authorList>
            <person name="Ichikawa N."/>
            <person name="Sato H."/>
            <person name="Tonouchi N."/>
        </authorList>
    </citation>
    <scope>NUCLEOTIDE SEQUENCE</scope>
    <source>
        <strain evidence="1">NBRC 14362</strain>
    </source>
</reference>
<dbReference type="InterPro" id="IPR036875">
    <property type="entry name" value="Znf_CCHC_sf"/>
</dbReference>
<dbReference type="EMBL" id="BSRX01000008">
    <property type="protein sequence ID" value="GLW53703.1"/>
    <property type="molecule type" value="Genomic_DNA"/>
</dbReference>
<gene>
    <name evidence="1" type="ORF">Kpho01_17140</name>
</gene>
<comment type="caution">
    <text evidence="1">The sequence shown here is derived from an EMBL/GenBank/DDBJ whole genome shotgun (WGS) entry which is preliminary data.</text>
</comment>
<evidence type="ECO:0000313" key="1">
    <source>
        <dbReference type="EMBL" id="GLW53703.1"/>
    </source>
</evidence>